<gene>
    <name evidence="2" type="ORF">SAMN06265338_11097</name>
</gene>
<dbReference type="RefSeq" id="WP_088521743.1">
    <property type="nucleotide sequence ID" value="NZ_FYDG01000010.1"/>
</dbReference>
<feature type="domain" description="CobN/magnesium chelatase" evidence="1">
    <location>
        <begin position="148"/>
        <end position="690"/>
    </location>
</feature>
<evidence type="ECO:0000313" key="2">
    <source>
        <dbReference type="EMBL" id="SNB78892.1"/>
    </source>
</evidence>
<protein>
    <submittedName>
        <fullName evidence="2">Cobaltochelatase CobN subunit</fullName>
    </submittedName>
</protein>
<feature type="domain" description="CobN/magnesium chelatase" evidence="1">
    <location>
        <begin position="701"/>
        <end position="1105"/>
    </location>
</feature>
<accession>A0A212S187</accession>
<sequence length="1130" mass="121882">MHILRAELRSLDETAQAVDLDQSRADIVALSFTDSDLNVLAKAWETLAAQPETAAATQNLSLRLASLADLRHPYSVDLYAEKVLAHARFVIVRLLGGLDYWRYGVEELSRLVRANGARLIVVPGDAREDVRLDEVSTASATDLRRVYDWFQAGGVDNAAQVLRYALNDLGHPCAVAEPRAETRLGVFARASRPASADAPHALILFYRSAFMSGDVEPYEALADALRAENFRVEALFATSLKDPEVVEQLRRRLAADPPDVILNATAFSARLDDGSSVFDACDAPVFQVAVSLANEAQWRESARGLAPSDLAMNVALPEVDGRLFAGAVSFKAPEPQIGGLEYAPRLSRPNAENIGYAARLAAAWARLRATPAQQKKLAFVLSDYPGKGGRAGYAVGLDTFASVQNIAERLAAEGFHLGDIPTGADLAQRLTGPAAEFFDLARYKAFLANAPEKFVASITAQWGAPEQDPAVQDGRFGFAALRLGDSVVALQPDRGRRDSRKDDYHDVARPPRHAYVAFYVWLREFLGVHALVHVGAHGTLEWLPGKAVALSESCAPRAALGALPVIYPFIVNNPGEAAQAKRRTAALVLSHLTPPLVTAGAHGAAQDIEGLMDEYSEAQSLDARRARRLAELILQRAHDTGLAEEAGLDRAMSEEDALTRLDAWLCDVKEMRVGDGLHIFGAAADTDKLALLATLSGDSAEALERLRQSPGAEMDALVAALAGRRIEAGPGGAPARGRIDVLPTGRNLYAVDPRSVPTRTAWELGQRAGQEFLARYVQDHGDWPKSVVFDLWGSAAVRTGGEDLAQALALMGAKPVWDHVSNRVSGFEIVEIAALGRPRVDVTLRISGLFRDIFPEQIALYDSAAKAIAARDDEGDDNPLAQAAKRESSHARVFGAAPGVYGTSVARRALFEESSRQDLGAAYLEATGYAYEGAAARKTGEFRQRVQTSNAFVHVQDLPGQDVLDADVFADHEGGFAAAAETAGAKATLYHLDATNPQAPKARTLAEELARTLRGRAANPRWLEGQMRHGFRGAAEIAESVDNLFAFAATTNAVADRHFDLLFDATCGDDKVRDFLIESNPQAAQAIAERFASALARKFWRTRRNSVAAGLSEMQALSAARLNKSESNEL</sequence>
<reference evidence="3" key="1">
    <citation type="submission" date="2017-06" db="EMBL/GenBank/DDBJ databases">
        <authorList>
            <person name="Varghese N."/>
            <person name="Submissions S."/>
        </authorList>
    </citation>
    <scope>NUCLEOTIDE SEQUENCE [LARGE SCALE GENOMIC DNA]</scope>
    <source>
        <strain evidence="3">DSM 137</strain>
    </source>
</reference>
<dbReference type="PANTHER" id="PTHR44119:SF4">
    <property type="entry name" value="AEROBIC COBALTOCHELATASE SUBUNIT COBN"/>
    <property type="match status" value="1"/>
</dbReference>
<name>A0A212S187_RHOAC</name>
<dbReference type="NCBIfam" id="NF008973">
    <property type="entry name" value="PRK12321.1"/>
    <property type="match status" value="1"/>
</dbReference>
<evidence type="ECO:0000259" key="1">
    <source>
        <dbReference type="Pfam" id="PF02514"/>
    </source>
</evidence>
<keyword evidence="3" id="KW-1185">Reference proteome</keyword>
<dbReference type="Proteomes" id="UP000198418">
    <property type="component" value="Unassembled WGS sequence"/>
</dbReference>
<evidence type="ECO:0000313" key="3">
    <source>
        <dbReference type="Proteomes" id="UP000198418"/>
    </source>
</evidence>
<dbReference type="PANTHER" id="PTHR44119">
    <property type="entry name" value="MAGNESIUM-CHELATASE SUBUNIT CHLH, CHLOROPLASTIC"/>
    <property type="match status" value="1"/>
</dbReference>
<dbReference type="CDD" id="cd10150">
    <property type="entry name" value="CobN_like"/>
    <property type="match status" value="1"/>
</dbReference>
<organism evidence="2 3">
    <name type="scientific">Rhodoblastus acidophilus</name>
    <name type="common">Rhodopseudomonas acidophila</name>
    <dbReference type="NCBI Taxonomy" id="1074"/>
    <lineage>
        <taxon>Bacteria</taxon>
        <taxon>Pseudomonadati</taxon>
        <taxon>Pseudomonadota</taxon>
        <taxon>Alphaproteobacteria</taxon>
        <taxon>Hyphomicrobiales</taxon>
        <taxon>Rhodoblastaceae</taxon>
        <taxon>Rhodoblastus</taxon>
    </lineage>
</organism>
<dbReference type="InterPro" id="IPR003672">
    <property type="entry name" value="CobN/Mg_chltase"/>
</dbReference>
<dbReference type="OrthoDB" id="9757976at2"/>
<dbReference type="AlphaFoldDB" id="A0A212S187"/>
<dbReference type="EMBL" id="FYDG01000010">
    <property type="protein sequence ID" value="SNB78892.1"/>
    <property type="molecule type" value="Genomic_DNA"/>
</dbReference>
<proteinExistence type="predicted"/>
<dbReference type="Pfam" id="PF02514">
    <property type="entry name" value="CobN-Mg_chel"/>
    <property type="match status" value="2"/>
</dbReference>